<dbReference type="Gene3D" id="2.70.98.10">
    <property type="match status" value="1"/>
</dbReference>
<proteinExistence type="predicted"/>
<dbReference type="RefSeq" id="WP_207279149.1">
    <property type="nucleotide sequence ID" value="NZ_JAFLEQ010000016.1"/>
</dbReference>
<evidence type="ECO:0000313" key="1">
    <source>
        <dbReference type="EMBL" id="MBN9644660.1"/>
    </source>
</evidence>
<accession>A0A939IXN7</accession>
<dbReference type="PANTHER" id="PTHR10091">
    <property type="entry name" value="ALDOSE-1-EPIMERASE"/>
    <property type="match status" value="1"/>
</dbReference>
<dbReference type="GO" id="GO:0033499">
    <property type="term" value="P:galactose catabolic process via UDP-galactose, Leloir pathway"/>
    <property type="evidence" value="ECO:0007669"/>
    <property type="project" value="TreeGrafter"/>
</dbReference>
<sequence length="307" mass="32802">MVDNGHEVLLTAGDYAAAINLTGGGPRMVTYQGRNLTETYPAGTTPPLSAGQLLLPWPNRIGDGVFDFRGTRHRLTINEPDANNAIHGAVTGQVFTVAESTADSCLLEAAVDDPALWPFRLDVAVAYRLDADKGLSSQITVTNSDGTPQPFGCGVHTYLNAQDADLDDCVLTVTATKRLPLDPKRCLPCGPLVDVTGDDETYRLDGVEMKGRWFDFPYTGLTGGETFVHTLVDGNGRGVKLETDKQFGWVQVYTADPACDQAYPGRGRAVAVEPMTCPPEAFRSGTDVIVLDPGASFTGSWSMTAIG</sequence>
<dbReference type="GO" id="GO:0030246">
    <property type="term" value="F:carbohydrate binding"/>
    <property type="evidence" value="ECO:0007669"/>
    <property type="project" value="InterPro"/>
</dbReference>
<protein>
    <submittedName>
        <fullName evidence="1">Aldose 1-epimerase family protein</fullName>
    </submittedName>
</protein>
<keyword evidence="2" id="KW-1185">Reference proteome</keyword>
<reference evidence="1" key="1">
    <citation type="submission" date="2021-03" db="EMBL/GenBank/DDBJ databases">
        <authorList>
            <person name="Sun Q."/>
        </authorList>
    </citation>
    <scope>NUCLEOTIDE SEQUENCE</scope>
    <source>
        <strain evidence="1">CCM 8862</strain>
    </source>
</reference>
<dbReference type="PANTHER" id="PTHR10091:SF0">
    <property type="entry name" value="GALACTOSE MUTAROTASE"/>
    <property type="match status" value="1"/>
</dbReference>
<comment type="caution">
    <text evidence="1">The sequence shown here is derived from an EMBL/GenBank/DDBJ whole genome shotgun (WGS) entry which is preliminary data.</text>
</comment>
<dbReference type="InterPro" id="IPR008183">
    <property type="entry name" value="Aldose_1/G6P_1-epimerase"/>
</dbReference>
<name>A0A939IXN7_9CORY</name>
<dbReference type="InterPro" id="IPR037480">
    <property type="entry name" value="YihR-like"/>
</dbReference>
<dbReference type="Pfam" id="PF01263">
    <property type="entry name" value="Aldose_epim"/>
    <property type="match status" value="1"/>
</dbReference>
<dbReference type="Proteomes" id="UP000664332">
    <property type="component" value="Unassembled WGS sequence"/>
</dbReference>
<dbReference type="AlphaFoldDB" id="A0A939IXN7"/>
<dbReference type="GO" id="GO:0004034">
    <property type="term" value="F:aldose 1-epimerase activity"/>
    <property type="evidence" value="ECO:0007669"/>
    <property type="project" value="TreeGrafter"/>
</dbReference>
<evidence type="ECO:0000313" key="2">
    <source>
        <dbReference type="Proteomes" id="UP000664332"/>
    </source>
</evidence>
<gene>
    <name evidence="1" type="ORF">JZY06_08575</name>
</gene>
<dbReference type="GO" id="GO:0006006">
    <property type="term" value="P:glucose metabolic process"/>
    <property type="evidence" value="ECO:0007669"/>
    <property type="project" value="TreeGrafter"/>
</dbReference>
<dbReference type="InterPro" id="IPR014718">
    <property type="entry name" value="GH-type_carb-bd"/>
</dbReference>
<dbReference type="InterPro" id="IPR011013">
    <property type="entry name" value="Gal_mutarotase_sf_dom"/>
</dbReference>
<dbReference type="CDD" id="cd09022">
    <property type="entry name" value="Aldose_epim_Ec_YihR"/>
    <property type="match status" value="1"/>
</dbReference>
<dbReference type="EMBL" id="JAFLEQ010000016">
    <property type="protein sequence ID" value="MBN9644660.1"/>
    <property type="molecule type" value="Genomic_DNA"/>
</dbReference>
<organism evidence="1 2">
    <name type="scientific">Corynebacterium mendelii</name>
    <dbReference type="NCBI Taxonomy" id="2765362"/>
    <lineage>
        <taxon>Bacteria</taxon>
        <taxon>Bacillati</taxon>
        <taxon>Actinomycetota</taxon>
        <taxon>Actinomycetes</taxon>
        <taxon>Mycobacteriales</taxon>
        <taxon>Corynebacteriaceae</taxon>
        <taxon>Corynebacterium</taxon>
    </lineage>
</organism>
<dbReference type="SUPFAM" id="SSF74650">
    <property type="entry name" value="Galactose mutarotase-like"/>
    <property type="match status" value="1"/>
</dbReference>